<evidence type="ECO:0000256" key="1">
    <source>
        <dbReference type="SAM" id="MobiDB-lite"/>
    </source>
</evidence>
<sequence>MRCMVHVPKKMSEMLKEFTVFSERLEHFILSFSAKTNPVNVTFDSNILRWSKKPHLGDFSVAAAVVARLKIKDNTAFTAALLQESRHWPLPIDSCILTDQGGLGFKLHRPSVFKKVLSAVLTESDNYGRFAAMEVDAEAPAGVGIVSGRLPRVETGTAAEDKQDLTLSQLRGLLLTEHLSALLETAGFQVSHLTPTTCSSDILDCFGIKAFQSSKSGATSSKESVKETKERLVRSASCCKFRTSGPGDLTSSGPRSSEDDPSSPNPAEINLDLRGFIVEEKLPLGKSGYDKNLQRVKVVLQDGSPSPVLAQCCLIEEGLNHTYPLPSRLIHVASQGACFQQQRVAFTWQLCSNRPTPGTICQYHLTHGPVATRRAESKEKKDVSAAELLRIREAQTREASVLKYGEEVQGEGWEQLIRRLTIAGLKFEMLGKQCGHMLKLELSNSRNSSTWPDSRDGVFVMYNYARLCTLFSHFDEEVTKGTYPSLPDIASLNFSLLREDQEWGLLFNYILQYPVMLSGCVADLLQTKGPHINIHTHRVCSFLVSLCRDLSSYYSHTHVLGEPRPHLIAVMFARLHLLKGVQQVLKNGLSLLNIQPLTQM</sequence>
<evidence type="ECO:0000313" key="4">
    <source>
        <dbReference type="Proteomes" id="UP000887568"/>
    </source>
</evidence>
<dbReference type="GO" id="GO:0005737">
    <property type="term" value="C:cytoplasm"/>
    <property type="evidence" value="ECO:0007669"/>
    <property type="project" value="InterPro"/>
</dbReference>
<dbReference type="InterPro" id="IPR036695">
    <property type="entry name" value="Arg-tRNA-synth_N_sf"/>
</dbReference>
<feature type="region of interest" description="Disordered" evidence="1">
    <location>
        <begin position="240"/>
        <end position="269"/>
    </location>
</feature>
<dbReference type="OrthoDB" id="9990834at2759"/>
<dbReference type="PANTHER" id="PTHR16043">
    <property type="entry name" value="DALRD3 PROTEIN"/>
    <property type="match status" value="1"/>
</dbReference>
<dbReference type="EnsemblMetazoa" id="XM_038213126.1">
    <property type="protein sequence ID" value="XP_038069054.1"/>
    <property type="gene ID" value="LOC119738286"/>
</dbReference>
<organism evidence="3 4">
    <name type="scientific">Patiria miniata</name>
    <name type="common">Bat star</name>
    <name type="synonym">Asterina miniata</name>
    <dbReference type="NCBI Taxonomy" id="46514"/>
    <lineage>
        <taxon>Eukaryota</taxon>
        <taxon>Metazoa</taxon>
        <taxon>Echinodermata</taxon>
        <taxon>Eleutherozoa</taxon>
        <taxon>Asterozoa</taxon>
        <taxon>Asteroidea</taxon>
        <taxon>Valvatacea</taxon>
        <taxon>Valvatida</taxon>
        <taxon>Asterinidae</taxon>
        <taxon>Patiria</taxon>
    </lineage>
</organism>
<evidence type="ECO:0000259" key="2">
    <source>
        <dbReference type="SMART" id="SM00836"/>
    </source>
</evidence>
<dbReference type="InterPro" id="IPR009080">
    <property type="entry name" value="tRNAsynth_Ia_anticodon-bd"/>
</dbReference>
<dbReference type="GO" id="GO:0006420">
    <property type="term" value="P:arginyl-tRNA aminoacylation"/>
    <property type="evidence" value="ECO:0007669"/>
    <property type="project" value="InterPro"/>
</dbReference>
<dbReference type="Gene3D" id="1.10.730.10">
    <property type="entry name" value="Isoleucyl-tRNA Synthetase, Domain 1"/>
    <property type="match status" value="1"/>
</dbReference>
<name>A0A914AZV3_PATMI</name>
<reference evidence="3" key="1">
    <citation type="submission" date="2022-11" db="UniProtKB">
        <authorList>
            <consortium name="EnsemblMetazoa"/>
        </authorList>
    </citation>
    <scope>IDENTIFICATION</scope>
</reference>
<accession>A0A914AZV3</accession>
<dbReference type="AlphaFoldDB" id="A0A914AZV3"/>
<dbReference type="Pfam" id="PF05746">
    <property type="entry name" value="DALR_1"/>
    <property type="match status" value="1"/>
</dbReference>
<feature type="domain" description="DALR anticodon binding" evidence="2">
    <location>
        <begin position="460"/>
        <end position="600"/>
    </location>
</feature>
<dbReference type="SMART" id="SM00836">
    <property type="entry name" value="DALR_1"/>
    <property type="match status" value="1"/>
</dbReference>
<dbReference type="GO" id="GO:0004814">
    <property type="term" value="F:arginine-tRNA ligase activity"/>
    <property type="evidence" value="ECO:0007669"/>
    <property type="project" value="InterPro"/>
</dbReference>
<dbReference type="InterPro" id="IPR008909">
    <property type="entry name" value="DALR_anticod-bd"/>
</dbReference>
<keyword evidence="4" id="KW-1185">Reference proteome</keyword>
<dbReference type="SUPFAM" id="SSF55190">
    <property type="entry name" value="Arginyl-tRNA synthetase (ArgRS), N-terminal 'additional' domain"/>
    <property type="match status" value="1"/>
</dbReference>
<dbReference type="GO" id="GO:0106217">
    <property type="term" value="P:tRNA C3-cytosine methylation"/>
    <property type="evidence" value="ECO:0007669"/>
    <property type="project" value="TreeGrafter"/>
</dbReference>
<dbReference type="RefSeq" id="XP_038069054.1">
    <property type="nucleotide sequence ID" value="XM_038213126.1"/>
</dbReference>
<dbReference type="SUPFAM" id="SSF47323">
    <property type="entry name" value="Anticodon-binding domain of a subclass of class I aminoacyl-tRNA synthetases"/>
    <property type="match status" value="1"/>
</dbReference>
<dbReference type="Proteomes" id="UP000887568">
    <property type="component" value="Unplaced"/>
</dbReference>
<dbReference type="CTD" id="55152"/>
<evidence type="ECO:0000313" key="3">
    <source>
        <dbReference type="EnsemblMetazoa" id="XP_038069054.1"/>
    </source>
</evidence>
<proteinExistence type="predicted"/>
<dbReference type="InterPro" id="IPR037380">
    <property type="entry name" value="DALRD3"/>
</dbReference>
<dbReference type="GeneID" id="119738286"/>
<protein>
    <recommendedName>
        <fullName evidence="2">DALR anticodon binding domain-containing protein</fullName>
    </recommendedName>
</protein>
<dbReference type="OMA" id="REDQEWG"/>
<dbReference type="GO" id="GO:0000049">
    <property type="term" value="F:tRNA binding"/>
    <property type="evidence" value="ECO:0007669"/>
    <property type="project" value="TreeGrafter"/>
</dbReference>
<dbReference type="PANTHER" id="PTHR16043:SF1">
    <property type="entry name" value="DALR ANTICODON-BINDING DOMAIN-CONTAINING PROTEIN 3"/>
    <property type="match status" value="1"/>
</dbReference>
<dbReference type="GO" id="GO:0005524">
    <property type="term" value="F:ATP binding"/>
    <property type="evidence" value="ECO:0007669"/>
    <property type="project" value="InterPro"/>
</dbReference>